<feature type="domain" description="Aminoglycoside phosphotransferase" evidence="1">
    <location>
        <begin position="65"/>
        <end position="306"/>
    </location>
</feature>
<name>A0A8H7CUH9_9AGAR</name>
<evidence type="ECO:0000259" key="1">
    <source>
        <dbReference type="Pfam" id="PF01636"/>
    </source>
</evidence>
<dbReference type="SUPFAM" id="SSF56112">
    <property type="entry name" value="Protein kinase-like (PK-like)"/>
    <property type="match status" value="1"/>
</dbReference>
<dbReference type="Pfam" id="PF01636">
    <property type="entry name" value="APH"/>
    <property type="match status" value="1"/>
</dbReference>
<proteinExistence type="predicted"/>
<keyword evidence="3" id="KW-1185">Reference proteome</keyword>
<dbReference type="InterPro" id="IPR002575">
    <property type="entry name" value="Aminoglycoside_PTrfase"/>
</dbReference>
<dbReference type="Proteomes" id="UP000620124">
    <property type="component" value="Unassembled WGS sequence"/>
</dbReference>
<protein>
    <submittedName>
        <fullName evidence="2">APH domain-containing protein</fullName>
    </submittedName>
</protein>
<organism evidence="2 3">
    <name type="scientific">Mycena venus</name>
    <dbReference type="NCBI Taxonomy" id="2733690"/>
    <lineage>
        <taxon>Eukaryota</taxon>
        <taxon>Fungi</taxon>
        <taxon>Dikarya</taxon>
        <taxon>Basidiomycota</taxon>
        <taxon>Agaricomycotina</taxon>
        <taxon>Agaricomycetes</taxon>
        <taxon>Agaricomycetidae</taxon>
        <taxon>Agaricales</taxon>
        <taxon>Marasmiineae</taxon>
        <taxon>Mycenaceae</taxon>
        <taxon>Mycena</taxon>
    </lineage>
</organism>
<dbReference type="OrthoDB" id="2831558at2759"/>
<dbReference type="PANTHER" id="PTHR21310">
    <property type="entry name" value="AMINOGLYCOSIDE PHOSPHOTRANSFERASE-RELATED-RELATED"/>
    <property type="match status" value="1"/>
</dbReference>
<accession>A0A8H7CUH9</accession>
<gene>
    <name evidence="2" type="ORF">MVEN_01364900</name>
</gene>
<reference evidence="2" key="1">
    <citation type="submission" date="2020-05" db="EMBL/GenBank/DDBJ databases">
        <title>Mycena genomes resolve the evolution of fungal bioluminescence.</title>
        <authorList>
            <person name="Tsai I.J."/>
        </authorList>
    </citation>
    <scope>NUCLEOTIDE SEQUENCE</scope>
    <source>
        <strain evidence="2">CCC161011</strain>
    </source>
</reference>
<dbReference type="Gene3D" id="3.90.1200.10">
    <property type="match status" value="1"/>
</dbReference>
<comment type="caution">
    <text evidence="2">The sequence shown here is derived from an EMBL/GenBank/DDBJ whole genome shotgun (WGS) entry which is preliminary data.</text>
</comment>
<dbReference type="EMBL" id="JACAZI010000011">
    <property type="protein sequence ID" value="KAF7348476.1"/>
    <property type="molecule type" value="Genomic_DNA"/>
</dbReference>
<evidence type="ECO:0000313" key="2">
    <source>
        <dbReference type="EMBL" id="KAF7348476.1"/>
    </source>
</evidence>
<dbReference type="InterPro" id="IPR011009">
    <property type="entry name" value="Kinase-like_dom_sf"/>
</dbReference>
<sequence length="426" mass="48203">MAMLHADDYAFATQQVLSDSEISDLFTKCLGLTPTRITSPASQGAFHKVYFVSLEEKDSEENPWSGRDVVLRVARKTIERIKTENEMAILRVLRAAGIPVPDVVFFSAVPDDPLKYEYNCLERITYPSLADTWPSLSPTQLDSVLDQFVDIFIKMWNIDVSHNHGSLRLDGTSGPVIEETMWTFPDIKRYFHAAPYNLTSETFATLNPTDSYASWPAYICAFLKTYAHVTAIHPSVEWLRDLLPPLRRVIAILDDAREVEWVQRLRDTPELQGRLFHRDFHFGNILADEEGNIKAVIDWEFAGIGPSFASRASPIRNVLGFFRCLPASTRPPNTQHLIDTWEGEFSTRLAARAPEIGAQWVREMDRAAVLGVEGEALSDLREYLRSCLEIGVRGEEVWGQAKMETAKGTYRDVVVASLKTLGCWEE</sequence>
<dbReference type="InterPro" id="IPR051678">
    <property type="entry name" value="AGP_Transferase"/>
</dbReference>
<evidence type="ECO:0000313" key="3">
    <source>
        <dbReference type="Proteomes" id="UP000620124"/>
    </source>
</evidence>
<dbReference type="AlphaFoldDB" id="A0A8H7CUH9"/>